<dbReference type="Proteomes" id="UP000241764">
    <property type="component" value="Unassembled WGS sequence"/>
</dbReference>
<dbReference type="SUPFAM" id="SSF51735">
    <property type="entry name" value="NAD(P)-binding Rossmann-fold domains"/>
    <property type="match status" value="1"/>
</dbReference>
<dbReference type="OrthoDB" id="9804695at2"/>
<evidence type="ECO:0000259" key="1">
    <source>
        <dbReference type="SMART" id="SM00881"/>
    </source>
</evidence>
<sequence>MQDHNHYSDSLIRSILSSVRSIALVGASAKEQRPSHTVMQFLLAKGYQVIPVNPGLAGKELLGQKVYAHLADIPVPIDMVDVFRNSFAVPDLVGEVLAVKPLPKVIWMQLGVRHEAAAVRAEAAGITVIMDRCPAIEYALLGMDES</sequence>
<dbReference type="Gene3D" id="3.40.50.720">
    <property type="entry name" value="NAD(P)-binding Rossmann-like Domain"/>
    <property type="match status" value="1"/>
</dbReference>
<feature type="domain" description="CoA-binding" evidence="1">
    <location>
        <begin position="16"/>
        <end position="112"/>
    </location>
</feature>
<dbReference type="EMBL" id="PGGM01000006">
    <property type="protein sequence ID" value="PSH63731.1"/>
    <property type="molecule type" value="Genomic_DNA"/>
</dbReference>
<organism evidence="2 3">
    <name type="scientific">Phyllobacterium sophorae</name>
    <dbReference type="NCBI Taxonomy" id="1520277"/>
    <lineage>
        <taxon>Bacteria</taxon>
        <taxon>Pseudomonadati</taxon>
        <taxon>Pseudomonadota</taxon>
        <taxon>Alphaproteobacteria</taxon>
        <taxon>Hyphomicrobiales</taxon>
        <taxon>Phyllobacteriaceae</taxon>
        <taxon>Phyllobacterium</taxon>
    </lineage>
</organism>
<evidence type="ECO:0000313" key="3">
    <source>
        <dbReference type="Proteomes" id="UP000241764"/>
    </source>
</evidence>
<keyword evidence="3" id="KW-1185">Reference proteome</keyword>
<dbReference type="AlphaFoldDB" id="A0A2P7BB90"/>
<evidence type="ECO:0000313" key="2">
    <source>
        <dbReference type="EMBL" id="PSH63731.1"/>
    </source>
</evidence>
<dbReference type="InterPro" id="IPR003781">
    <property type="entry name" value="CoA-bd"/>
</dbReference>
<accession>A0A2P7BB90</accession>
<dbReference type="PANTHER" id="PTHR33303">
    <property type="entry name" value="CYTOPLASMIC PROTEIN-RELATED"/>
    <property type="match status" value="1"/>
</dbReference>
<gene>
    <name evidence="2" type="ORF">CU103_15730</name>
</gene>
<protein>
    <submittedName>
        <fullName evidence="2">CoA-binding protein</fullName>
    </submittedName>
</protein>
<comment type="caution">
    <text evidence="2">The sequence shown here is derived from an EMBL/GenBank/DDBJ whole genome shotgun (WGS) entry which is preliminary data.</text>
</comment>
<name>A0A2P7BB90_9HYPH</name>
<dbReference type="Pfam" id="PF13380">
    <property type="entry name" value="CoA_binding_2"/>
    <property type="match status" value="1"/>
</dbReference>
<reference evidence="3" key="1">
    <citation type="submission" date="2017-11" db="EMBL/GenBank/DDBJ databases">
        <authorList>
            <person name="Kuznetsova I."/>
            <person name="Sazanova A."/>
            <person name="Chirak E."/>
            <person name="Safronova V."/>
            <person name="Willems A."/>
        </authorList>
    </citation>
    <scope>NUCLEOTIDE SEQUENCE [LARGE SCALE GENOMIC DNA]</scope>
    <source>
        <strain evidence="3">CCBAU 03422</strain>
    </source>
</reference>
<dbReference type="SMART" id="SM00881">
    <property type="entry name" value="CoA_binding"/>
    <property type="match status" value="1"/>
</dbReference>
<proteinExistence type="predicted"/>
<dbReference type="PANTHER" id="PTHR33303:SF2">
    <property type="entry name" value="COA-BINDING DOMAIN-CONTAINING PROTEIN"/>
    <property type="match status" value="1"/>
</dbReference>
<dbReference type="InterPro" id="IPR036291">
    <property type="entry name" value="NAD(P)-bd_dom_sf"/>
</dbReference>